<protein>
    <submittedName>
        <fullName evidence="1">Matrix metalloproteinase</fullName>
    </submittedName>
</protein>
<keyword evidence="1" id="KW-0378">Hydrolase</keyword>
<evidence type="ECO:0000313" key="2">
    <source>
        <dbReference type="Proteomes" id="UP001056778"/>
    </source>
</evidence>
<sequence>MYLSSVCLALLFLFFESVQSAALGNTDVMLYLSRFGYLPGSNLMNSSRLMDSGAMKSAIEEFQSFAGLAITGEMNGETEEAMMLPRCGVKDKVGSGSDSRSKRYNLQGSRWKVRSLTYRISKYPKKLKQTDVDKEIFRAFAVWSEYTDLTFRPAKGQVHIEIKFENGEHGDGDPFDGPGGTLAHAYFPVFGGDVHFDAAEHWTIAKFSGTNLFQVAAHEIGHSLGLSHSDVKDALMAPFYRGYQPSFQLHTDDVQGIQVLYGQKTISTPTSGGGDDDRFDRGGTDTPSRSGEDAVLCNDPKIDTIFNSAEGHTYVFKGNHYWRLNDQSIDVGYPKMISSGWPGLPGNIDAAFTYKNGKSYFFKGRQYWRYVNRKMDGDYPKDISEGFTGIPDDIDAAMVWSGNGKIYFFKGTKFWRFDPMQRPPVKSTYPKPISNWEGIPDQLDAAFQYTNGYTYFYKDNAYYRFNDRAFAVDSANPAFPRSTASWWFGCQSAPRGTIGTTNSRGWLKENDDIGTDTLDAEKLKKKKEKHVFDRYVLMSILDWLIKFVTENIKGNAINEKQATAYPVCLPVLFVRKKKTFVALVYAYLKHFGFMESNTTLKEAVRAFQRYAGLASSGELDGVTMGMINAPRCGSDLPEKLQGSFHGSRWSIRNITYNITDYPLNLEIANVDEVIRLAFNEWAKISDFTFSKVRGDAHISIEFSYQPQVSFGTIAGTGKYPKSDLSNQNYSIASICTLTKMDAIIAYSENIVYVLNDDKYWMLSAWADNIIFDLSTYPRKISDTWKGVPASIDSAFVDEDNSTYFFKGSQCWKFLPGKDTPVAGFPKKIADEFPGIPNGIDAVMVLPESKIYFFKGGQYWRFMPNEIPEVHASYPKPITLWDDKLTTVDAALYFMDESYFFKDMLYYKYQETRLENVLRSRWSRNNLTYKIVRYSRKLKREVVDKEVKEAFDLWGRYLNKTFTQRTNGSVDAEIGFFLGRHNDGAPFDGPGEVLAHAFFPIFGGDIHFDESERWTSNENNGVNFKQVVTHEVGHSIGLRHSKHADAVMNPMYKSSGVTADLTNDDLKGIRWLYKPIL</sequence>
<dbReference type="Proteomes" id="UP001056778">
    <property type="component" value="Chromosome 3"/>
</dbReference>
<keyword evidence="2" id="KW-1185">Reference proteome</keyword>
<comment type="caution">
    <text evidence="1">The sequence shown here is derived from an EMBL/GenBank/DDBJ whole genome shotgun (WGS) entry which is preliminary data.</text>
</comment>
<keyword evidence="1" id="KW-0482">Metalloprotease</keyword>
<accession>A0ACB9TCJ9</accession>
<dbReference type="EMBL" id="CM043017">
    <property type="protein sequence ID" value="KAI4464395.1"/>
    <property type="molecule type" value="Genomic_DNA"/>
</dbReference>
<evidence type="ECO:0000313" key="1">
    <source>
        <dbReference type="EMBL" id="KAI4464395.1"/>
    </source>
</evidence>
<name>A0ACB9TCJ9_HOLOL</name>
<proteinExistence type="predicted"/>
<keyword evidence="1" id="KW-0645">Protease</keyword>
<gene>
    <name evidence="1" type="ORF">MML48_3g00006706</name>
</gene>
<reference evidence="1" key="1">
    <citation type="submission" date="2022-04" db="EMBL/GenBank/DDBJ databases">
        <title>Chromosome-scale genome assembly of Holotrichia oblita Faldermann.</title>
        <authorList>
            <person name="Rongchong L."/>
        </authorList>
    </citation>
    <scope>NUCLEOTIDE SEQUENCE</scope>
    <source>
        <strain evidence="1">81SQS9</strain>
    </source>
</reference>
<organism evidence="1 2">
    <name type="scientific">Holotrichia oblita</name>
    <name type="common">Chafer beetle</name>
    <dbReference type="NCBI Taxonomy" id="644536"/>
    <lineage>
        <taxon>Eukaryota</taxon>
        <taxon>Metazoa</taxon>
        <taxon>Ecdysozoa</taxon>
        <taxon>Arthropoda</taxon>
        <taxon>Hexapoda</taxon>
        <taxon>Insecta</taxon>
        <taxon>Pterygota</taxon>
        <taxon>Neoptera</taxon>
        <taxon>Endopterygota</taxon>
        <taxon>Coleoptera</taxon>
        <taxon>Polyphaga</taxon>
        <taxon>Scarabaeiformia</taxon>
        <taxon>Scarabaeidae</taxon>
        <taxon>Melolonthinae</taxon>
        <taxon>Holotrichia</taxon>
    </lineage>
</organism>